<evidence type="ECO:0000256" key="2">
    <source>
        <dbReference type="ARBA" id="ARBA00022729"/>
    </source>
</evidence>
<dbReference type="InterPro" id="IPR030678">
    <property type="entry name" value="Peptide/Ni-bd"/>
</dbReference>
<dbReference type="PROSITE" id="PS01040">
    <property type="entry name" value="SBP_BACTERIAL_5"/>
    <property type="match status" value="1"/>
</dbReference>
<dbReference type="Pfam" id="PF00496">
    <property type="entry name" value="SBP_bac_5"/>
    <property type="match status" value="1"/>
</dbReference>
<dbReference type="CDD" id="cd08511">
    <property type="entry name" value="PBP2_NikA_DppA_OppA_like_5"/>
    <property type="match status" value="1"/>
</dbReference>
<dbReference type="RefSeq" id="WP_012694714.1">
    <property type="nucleotide sequence ID" value="NC_012527.1"/>
</dbReference>
<dbReference type="PANTHER" id="PTHR30290">
    <property type="entry name" value="PERIPLASMIC BINDING COMPONENT OF ABC TRANSPORTER"/>
    <property type="match status" value="1"/>
</dbReference>
<dbReference type="Gene3D" id="3.90.76.10">
    <property type="entry name" value="Dipeptide-binding Protein, Domain 1"/>
    <property type="match status" value="1"/>
</dbReference>
<proteinExistence type="inferred from homology"/>
<evidence type="ECO:0000256" key="1">
    <source>
        <dbReference type="ARBA" id="ARBA00005695"/>
    </source>
</evidence>
<dbReference type="InterPro" id="IPR000914">
    <property type="entry name" value="SBP_5_dom"/>
</dbReference>
<comment type="similarity">
    <text evidence="1">Belongs to the bacterial solute-binding protein 5 family.</text>
</comment>
<feature type="signal peptide" evidence="3">
    <location>
        <begin position="1"/>
        <end position="19"/>
    </location>
</feature>
<keyword evidence="6" id="KW-1185">Reference proteome</keyword>
<keyword evidence="2 3" id="KW-0732">Signal</keyword>
<protein>
    <submittedName>
        <fullName evidence="5">Putative dipeptide ABC transporter, periplasmic component</fullName>
    </submittedName>
</protein>
<dbReference type="SUPFAM" id="SSF53850">
    <property type="entry name" value="Periplasmic binding protein-like II"/>
    <property type="match status" value="1"/>
</dbReference>
<dbReference type="PIRSF" id="PIRSF002741">
    <property type="entry name" value="MppA"/>
    <property type="match status" value="1"/>
</dbReference>
<evidence type="ECO:0000313" key="5">
    <source>
        <dbReference type="EMBL" id="ACO47591.1"/>
    </source>
</evidence>
<feature type="domain" description="Solute-binding protein family 5" evidence="4">
    <location>
        <begin position="62"/>
        <end position="409"/>
    </location>
</feature>
<dbReference type="InterPro" id="IPR023765">
    <property type="entry name" value="SBP_5_CS"/>
</dbReference>
<evidence type="ECO:0000313" key="6">
    <source>
        <dbReference type="Proteomes" id="UP000002208"/>
    </source>
</evidence>
<organism evidence="5 6">
    <name type="scientific">Deinococcus deserti (strain DSM 17065 / CIP 109153 / LMG 22923 / VCD115)</name>
    <dbReference type="NCBI Taxonomy" id="546414"/>
    <lineage>
        <taxon>Bacteria</taxon>
        <taxon>Thermotogati</taxon>
        <taxon>Deinococcota</taxon>
        <taxon>Deinococci</taxon>
        <taxon>Deinococcales</taxon>
        <taxon>Deinococcaceae</taxon>
        <taxon>Deinococcus</taxon>
    </lineage>
</organism>
<accession>C1D2F2</accession>
<reference evidence="5 6" key="1">
    <citation type="journal article" date="2009" name="PLoS Genet.">
        <title>Alliance of proteomics and genomics to unravel the specificities of Sahara bacterium Deinococcus deserti.</title>
        <authorList>
            <person name="de Groot A."/>
            <person name="Dulermo R."/>
            <person name="Ortet P."/>
            <person name="Blanchard L."/>
            <person name="Guerin P."/>
            <person name="Fernandez B."/>
            <person name="Vacherie B."/>
            <person name="Dossat C."/>
            <person name="Jolivet E."/>
            <person name="Siguier P."/>
            <person name="Chandler M."/>
            <person name="Barakat M."/>
            <person name="Dedieu A."/>
            <person name="Barbe V."/>
            <person name="Heulin T."/>
            <person name="Sommer S."/>
            <person name="Achouak W."/>
            <person name="Armengaud J."/>
        </authorList>
    </citation>
    <scope>NUCLEOTIDE SEQUENCE [LARGE SCALE GENOMIC DNA]</scope>
    <source>
        <strain evidence="6">DSM 17065 / CIP 109153 / LMG 22923 / VCD115</strain>
        <plasmid evidence="6">pDeide1</plasmid>
    </source>
</reference>
<dbReference type="GO" id="GO:0042597">
    <property type="term" value="C:periplasmic space"/>
    <property type="evidence" value="ECO:0007669"/>
    <property type="project" value="UniProtKB-ARBA"/>
</dbReference>
<feature type="chain" id="PRO_5002908039" evidence="3">
    <location>
        <begin position="20"/>
        <end position="488"/>
    </location>
</feature>
<geneLocation type="plasmid" evidence="6">
    <name>pDeide1</name>
</geneLocation>
<sequence length="488" mass="53108">MMLRQIAVMTLGLLGTAAAQTVTVGLDADPPRLDPTLSTAFVDRQVLNQIFDKLVDLDQNLKIVPALAKSWKITNGGLTYTFTLRDGVKFHDGTPLNAAAVKYSLERHMTLENSGRKNELKAVKEIKVVNPTTVQITLKQPFAPLLGVLSDRAGMIVSPTAAQKAGENFQNAPVGSGAFEFASRKRQDNITLTANASYWDGKPKIDKLVYRPFPEGDVRLANLLSGAVQVITPIDPKDISRMDKNDKFNVMNYSGLSYYGIWFNVTRAPFNSKAARQAVAATIDREAVAKVVFHNTVEPANGPFAPGTPAAAKNARIPKPNLPLAKQKLGGKPLTFTLLTAPGTVPTQLAQLYQAMFAQAGITAKIEQVEFGTLLDRADKRDYDALVLGWSGRPDPDGNIYDFFTTGAPNNQAGYSNKTVDQLLNKARTQTSMSSRVATYNVALGKINEEVPYVYVYHQNNVVGTAKGLTGLKPIPDGILRFKDVDLK</sequence>
<dbReference type="GO" id="GO:0043190">
    <property type="term" value="C:ATP-binding cassette (ABC) transporter complex"/>
    <property type="evidence" value="ECO:0007669"/>
    <property type="project" value="InterPro"/>
</dbReference>
<dbReference type="Gene3D" id="3.10.105.10">
    <property type="entry name" value="Dipeptide-binding Protein, Domain 3"/>
    <property type="match status" value="1"/>
</dbReference>
<dbReference type="PANTHER" id="PTHR30290:SF38">
    <property type="entry name" value="D,D-DIPEPTIDE-BINDING PERIPLASMIC PROTEIN DDPA-RELATED"/>
    <property type="match status" value="1"/>
</dbReference>
<evidence type="ECO:0000256" key="3">
    <source>
        <dbReference type="SAM" id="SignalP"/>
    </source>
</evidence>
<dbReference type="GO" id="GO:1904680">
    <property type="term" value="F:peptide transmembrane transporter activity"/>
    <property type="evidence" value="ECO:0007669"/>
    <property type="project" value="TreeGrafter"/>
</dbReference>
<dbReference type="HOGENOM" id="CLU_017028_7_3_0"/>
<evidence type="ECO:0000259" key="4">
    <source>
        <dbReference type="Pfam" id="PF00496"/>
    </source>
</evidence>
<dbReference type="Gene3D" id="3.40.190.10">
    <property type="entry name" value="Periplasmic binding protein-like II"/>
    <property type="match status" value="1"/>
</dbReference>
<dbReference type="InterPro" id="IPR039424">
    <property type="entry name" value="SBP_5"/>
</dbReference>
<dbReference type="AlphaFoldDB" id="C1D2F2"/>
<name>C1D2F2_DEIDV</name>
<dbReference type="EMBL" id="CP001115">
    <property type="protein sequence ID" value="ACO47591.1"/>
    <property type="molecule type" value="Genomic_DNA"/>
</dbReference>
<dbReference type="Proteomes" id="UP000002208">
    <property type="component" value="Plasmid 1"/>
</dbReference>
<dbReference type="KEGG" id="ddr:Deide_1p01480"/>
<keyword evidence="5" id="KW-0614">Plasmid</keyword>
<dbReference type="GO" id="GO:0015833">
    <property type="term" value="P:peptide transport"/>
    <property type="evidence" value="ECO:0007669"/>
    <property type="project" value="TreeGrafter"/>
</dbReference>
<gene>
    <name evidence="5" type="ordered locus">Deide_1p01480</name>
</gene>